<evidence type="ECO:0000256" key="2">
    <source>
        <dbReference type="ARBA" id="ARBA00093789"/>
    </source>
</evidence>
<keyword evidence="1" id="KW-0051">Antiviral defense</keyword>
<name>A0A929G0Y8_9PSEU</name>
<comment type="caution">
    <text evidence="5">The sequence shown here is derived from an EMBL/GenBank/DDBJ whole genome shotgun (WGS) entry which is preliminary data.</text>
</comment>
<dbReference type="PANTHER" id="PTHR35579:SF3">
    <property type="entry name" value="CRISPR SYSTEM CMS ENDORIBONUCLEASE CSM3"/>
    <property type="match status" value="1"/>
</dbReference>
<gene>
    <name evidence="5" type="ORF">IQ251_12640</name>
</gene>
<organism evidence="5 6">
    <name type="scientific">Saccharopolyspora montiporae</name>
    <dbReference type="NCBI Taxonomy" id="2781240"/>
    <lineage>
        <taxon>Bacteria</taxon>
        <taxon>Bacillati</taxon>
        <taxon>Actinomycetota</taxon>
        <taxon>Actinomycetes</taxon>
        <taxon>Pseudonocardiales</taxon>
        <taxon>Pseudonocardiaceae</taxon>
        <taxon>Saccharopolyspora</taxon>
    </lineage>
</organism>
<comment type="subunit">
    <text evidence="2">Part of the Csm effector complex that includes Cas10, Csm2, Csm3, Csm4 and Csm5.</text>
</comment>
<dbReference type="EMBL" id="JADEYC010000019">
    <property type="protein sequence ID" value="MBE9375292.1"/>
    <property type="molecule type" value="Genomic_DNA"/>
</dbReference>
<evidence type="ECO:0000256" key="3">
    <source>
        <dbReference type="SAM" id="MobiDB-lite"/>
    </source>
</evidence>
<dbReference type="RefSeq" id="WP_193928726.1">
    <property type="nucleotide sequence ID" value="NZ_JADEYC010000019.1"/>
</dbReference>
<evidence type="ECO:0000313" key="6">
    <source>
        <dbReference type="Proteomes" id="UP000598360"/>
    </source>
</evidence>
<dbReference type="AlphaFoldDB" id="A0A929G0Y8"/>
<evidence type="ECO:0000256" key="1">
    <source>
        <dbReference type="ARBA" id="ARBA00023118"/>
    </source>
</evidence>
<dbReference type="GO" id="GO:0051607">
    <property type="term" value="P:defense response to virus"/>
    <property type="evidence" value="ECO:0007669"/>
    <property type="project" value="UniProtKB-KW"/>
</dbReference>
<sequence length="687" mass="75258">MSGTGEVEFVNPYTFVPFPESPPQRCAPHGHLGHPDLLSGTLQVRVTAQTPLLVRDISRQAGDAEPRLPRRPDGTVLIPGSSWKGALRSLHETLTGSCLRIFDPDFLPTYRDAASSSPPGELRMAVVHEHAGADQPPVLQLCESGTPATHRLSQKQLESLNQGQVPLTSGARLDITFDEDGKPDTAEHNAEGAWMVLLSESRARQPSAEYRAHVRKLTSETMQVSAAGWERYLAEADDADELREQSIAQGADEHYLPVEHPHRANKPDGERVTLGRRYRVTKHLRRGQPMWVRIAGGRIISVQHGMLWRHRGGDTPSGGRIPAKFGPCRNDRELCPSCRMFGSADTEATPRGTPAADRTTEQQKAEQRSYAGHIRFGDALADGEVPELAFELAPLGSPNPGAGQFYLVNQPDAVGNVGDPPLREWGSSADRGEKPRKLRGRKKYWHTELGEERLPARGQAREHQKESQLARRAVAIPRGTELTMTISFTDLDEVQLGSLLATLQPGELLNEQVWQHIGGGRPLGFGSCTLAVDTAASAVWRSGARYGGGTDVSLDIAHFTGVFQEWVQRELPAVHETWPALTSALDPKAVDPDAVWYPPGASRATRGTKEYDDGFEFWKQTSGEQAKTKKRGPRTGHPLIPLPEATSEDQTLRYTPKANPRTVSRSQPPGVPHRPNGSNKPNGGHGR</sequence>
<dbReference type="Proteomes" id="UP000598360">
    <property type="component" value="Unassembled WGS sequence"/>
</dbReference>
<proteinExistence type="predicted"/>
<reference evidence="5" key="1">
    <citation type="submission" date="2020-10" db="EMBL/GenBank/DDBJ databases">
        <title>Diversity and distribution of actinomycetes associated with coral in the coast of Hainan.</title>
        <authorList>
            <person name="Li F."/>
        </authorList>
    </citation>
    <scope>NUCLEOTIDE SEQUENCE</scope>
    <source>
        <strain evidence="5">HNM0983</strain>
    </source>
</reference>
<dbReference type="InterPro" id="IPR005537">
    <property type="entry name" value="RAMP_III_fam"/>
</dbReference>
<dbReference type="Pfam" id="PF03787">
    <property type="entry name" value="RAMPs"/>
    <property type="match status" value="1"/>
</dbReference>
<keyword evidence="6" id="KW-1185">Reference proteome</keyword>
<feature type="region of interest" description="Disordered" evidence="3">
    <location>
        <begin position="345"/>
        <end position="364"/>
    </location>
</feature>
<feature type="region of interest" description="Disordered" evidence="3">
    <location>
        <begin position="616"/>
        <end position="687"/>
    </location>
</feature>
<dbReference type="PANTHER" id="PTHR35579">
    <property type="entry name" value="CRISPR SYSTEM CMS ENDORIBONUCLEASE CSM3"/>
    <property type="match status" value="1"/>
</dbReference>
<dbReference type="CDD" id="cd09726">
    <property type="entry name" value="RAMP_I_III"/>
    <property type="match status" value="1"/>
</dbReference>
<evidence type="ECO:0000313" key="5">
    <source>
        <dbReference type="EMBL" id="MBE9375292.1"/>
    </source>
</evidence>
<protein>
    <submittedName>
        <fullName evidence="5">TIGR03986 family CRISPR-associated RAMP protein</fullName>
    </submittedName>
</protein>
<evidence type="ECO:0000259" key="4">
    <source>
        <dbReference type="Pfam" id="PF03787"/>
    </source>
</evidence>
<dbReference type="InterPro" id="IPR052216">
    <property type="entry name" value="CRISPR_Csm3_endoribonuclease"/>
</dbReference>
<accession>A0A929G0Y8</accession>
<feature type="domain" description="CRISPR type III-associated protein" evidence="4">
    <location>
        <begin position="46"/>
        <end position="97"/>
    </location>
</feature>
<dbReference type="NCBIfam" id="TIGR03986">
    <property type="entry name" value="TIGR03986 family CRISPR-associated RAMP protein"/>
    <property type="match status" value="1"/>
</dbReference>
<dbReference type="InterPro" id="IPR023825">
    <property type="entry name" value="CRISPR-assoc_RAMP_BGP1436"/>
</dbReference>